<evidence type="ECO:0000256" key="3">
    <source>
        <dbReference type="SAM" id="SignalP"/>
    </source>
</evidence>
<comment type="similarity">
    <text evidence="1">Belongs to the TrbG/VirB9 family.</text>
</comment>
<evidence type="ECO:0000256" key="2">
    <source>
        <dbReference type="ARBA" id="ARBA00022729"/>
    </source>
</evidence>
<dbReference type="InterPro" id="IPR033645">
    <property type="entry name" value="VirB9/CagX/TrbG_C"/>
</dbReference>
<organism evidence="4 5">
    <name type="scientific">Brevundimonas goettingensis</name>
    <dbReference type="NCBI Taxonomy" id="2774190"/>
    <lineage>
        <taxon>Bacteria</taxon>
        <taxon>Pseudomonadati</taxon>
        <taxon>Pseudomonadota</taxon>
        <taxon>Alphaproteobacteria</taxon>
        <taxon>Caulobacterales</taxon>
        <taxon>Caulobacteraceae</taxon>
        <taxon>Brevundimonas</taxon>
    </lineage>
</organism>
<sequence length="334" mass="35444">MSRIIIPSMAILAVAGLGACASAQAIPEDAPFVSATLQQPAPVSIPVADPAVSEAQDLAGLPTVSSPASIPVDPVSPELRDPTERVARANAAARIEPTRDGYANAVQVYAFDEGALFQVYAAPGQITDIALQPGESLSASGPVAAGDTARWIIGDTVSGSGIAARVHILVKPTRPALRTNLIINTDRRTYHLELRSTASTAMASVSWRYPQDELIALQAATSTQAARAAEPTLNIDALSFDYRISGDTAPWRPVRAFDDGRQVFIEFGPGLDASTLPPLFVRGEDGRSADLVNYRVAGRRMVVDRLFSAAELRLASPRGREVVVRIEKTGRVAR</sequence>
<feature type="chain" id="PRO_5038115882" evidence="3">
    <location>
        <begin position="26"/>
        <end position="334"/>
    </location>
</feature>
<name>A0A975GX99_9CAUL</name>
<accession>A0A975GX99</accession>
<dbReference type="AlphaFoldDB" id="A0A975GX99"/>
<dbReference type="KEGG" id="bgoe:IFJ75_13625"/>
<dbReference type="NCBIfam" id="TIGR02775">
    <property type="entry name" value="TrbG_Ti"/>
    <property type="match status" value="1"/>
</dbReference>
<dbReference type="InterPro" id="IPR038161">
    <property type="entry name" value="VirB9/CagX/TrbG_C_sf"/>
</dbReference>
<evidence type="ECO:0000313" key="4">
    <source>
        <dbReference type="EMBL" id="QTC90310.1"/>
    </source>
</evidence>
<evidence type="ECO:0000313" key="5">
    <source>
        <dbReference type="Proteomes" id="UP000663918"/>
    </source>
</evidence>
<dbReference type="PROSITE" id="PS51257">
    <property type="entry name" value="PROKAR_LIPOPROTEIN"/>
    <property type="match status" value="1"/>
</dbReference>
<dbReference type="InterPro" id="IPR010258">
    <property type="entry name" value="Conjugal_tfr_TrbG/VirB9/CagX"/>
</dbReference>
<dbReference type="Proteomes" id="UP000663918">
    <property type="component" value="Chromosome"/>
</dbReference>
<evidence type="ECO:0000256" key="1">
    <source>
        <dbReference type="ARBA" id="ARBA00006135"/>
    </source>
</evidence>
<gene>
    <name evidence="4" type="primary">trbG</name>
    <name evidence="4" type="ORF">IFJ75_13625</name>
</gene>
<dbReference type="Pfam" id="PF03524">
    <property type="entry name" value="CagX"/>
    <property type="match status" value="1"/>
</dbReference>
<feature type="signal peptide" evidence="3">
    <location>
        <begin position="1"/>
        <end position="25"/>
    </location>
</feature>
<dbReference type="CDD" id="cd06911">
    <property type="entry name" value="VirB9_CagX_TrbG"/>
    <property type="match status" value="1"/>
</dbReference>
<dbReference type="RefSeq" id="WP_225896829.1">
    <property type="nucleotide sequence ID" value="NZ_CP062222.1"/>
</dbReference>
<keyword evidence="5" id="KW-1185">Reference proteome</keyword>
<protein>
    <submittedName>
        <fullName evidence="4">P-type conjugative transfer protein TrbG</fullName>
    </submittedName>
</protein>
<proteinExistence type="inferred from homology"/>
<dbReference type="InterPro" id="IPR014142">
    <property type="entry name" value="TrbG_Ti"/>
</dbReference>
<keyword evidence="2 3" id="KW-0732">Signal</keyword>
<dbReference type="Gene3D" id="2.60.40.2500">
    <property type="match status" value="1"/>
</dbReference>
<reference evidence="4" key="1">
    <citation type="submission" date="2020-09" db="EMBL/GenBank/DDBJ databases">
        <title>Brevundimonas sp. LVF2 isolated from a puddle in Goettingen, Germany.</title>
        <authorList>
            <person name="Friedrich I."/>
            <person name="Klassen A."/>
            <person name="Hannes N."/>
            <person name="Schneider D."/>
            <person name="Hertel R."/>
            <person name="Daniel R."/>
        </authorList>
    </citation>
    <scope>NUCLEOTIDE SEQUENCE</scope>
    <source>
        <strain evidence="4">LVF2</strain>
    </source>
</reference>
<dbReference type="EMBL" id="CP062222">
    <property type="protein sequence ID" value="QTC90310.1"/>
    <property type="molecule type" value="Genomic_DNA"/>
</dbReference>